<evidence type="ECO:0000256" key="1">
    <source>
        <dbReference type="SAM" id="Phobius"/>
    </source>
</evidence>
<keyword evidence="3" id="KW-1185">Reference proteome</keyword>
<accession>A0ABU8F198</accession>
<dbReference type="RefSeq" id="WP_336496091.1">
    <property type="nucleotide sequence ID" value="NZ_JBAWSY010000001.1"/>
</dbReference>
<keyword evidence="1" id="KW-1133">Transmembrane helix</keyword>
<sequence length="162" mass="18685">MTSIILVILFLLQLISFYLIALLYAKFNKFKDVEKKQEQVLAEIDDAFAAYIAEMKDENNRLIHELNSSDRAIVPTTHDITENQTSKKEFTRSIEMPKPYVSKQIAANSYLKTAATTEKKEPVTIKEKVLYYDEEGKGKDEIAKLLQIGKTEVELFLKFKDK</sequence>
<evidence type="ECO:0000313" key="3">
    <source>
        <dbReference type="Proteomes" id="UP001364890"/>
    </source>
</evidence>
<dbReference type="EMBL" id="JBAWSY010000001">
    <property type="protein sequence ID" value="MEI4768549.1"/>
    <property type="molecule type" value="Genomic_DNA"/>
</dbReference>
<reference evidence="2 3" key="1">
    <citation type="submission" date="2024-01" db="EMBL/GenBank/DDBJ databases">
        <title>Seven novel Bacillus-like species.</title>
        <authorList>
            <person name="Liu G."/>
        </authorList>
    </citation>
    <scope>NUCLEOTIDE SEQUENCE [LARGE SCALE GENOMIC DNA]</scope>
    <source>
        <strain evidence="2 3">FJAT-51614</strain>
    </source>
</reference>
<evidence type="ECO:0008006" key="4">
    <source>
        <dbReference type="Google" id="ProtNLM"/>
    </source>
</evidence>
<protein>
    <recommendedName>
        <fullName evidence="4">Swarming motility protein SwrB</fullName>
    </recommendedName>
</protein>
<name>A0ABU8F198_9BACI</name>
<dbReference type="InterPro" id="IPR046118">
    <property type="entry name" value="DUF6115"/>
</dbReference>
<comment type="caution">
    <text evidence="2">The sequence shown here is derived from an EMBL/GenBank/DDBJ whole genome shotgun (WGS) entry which is preliminary data.</text>
</comment>
<dbReference type="Pfam" id="PF19610">
    <property type="entry name" value="DUF6115"/>
    <property type="match status" value="1"/>
</dbReference>
<organism evidence="2 3">
    <name type="scientific">Psychrobacillus mangrovi</name>
    <dbReference type="NCBI Taxonomy" id="3117745"/>
    <lineage>
        <taxon>Bacteria</taxon>
        <taxon>Bacillati</taxon>
        <taxon>Bacillota</taxon>
        <taxon>Bacilli</taxon>
        <taxon>Bacillales</taxon>
        <taxon>Bacillaceae</taxon>
        <taxon>Psychrobacillus</taxon>
    </lineage>
</organism>
<evidence type="ECO:0000313" key="2">
    <source>
        <dbReference type="EMBL" id="MEI4768549.1"/>
    </source>
</evidence>
<feature type="transmembrane region" description="Helical" evidence="1">
    <location>
        <begin position="6"/>
        <end position="25"/>
    </location>
</feature>
<gene>
    <name evidence="2" type="ORF">WAX74_02615</name>
</gene>
<dbReference type="Proteomes" id="UP001364890">
    <property type="component" value="Unassembled WGS sequence"/>
</dbReference>
<keyword evidence="1" id="KW-0472">Membrane</keyword>
<proteinExistence type="predicted"/>
<keyword evidence="1" id="KW-0812">Transmembrane</keyword>